<feature type="chain" id="PRO_5003637004" evidence="1">
    <location>
        <begin position="19"/>
        <end position="312"/>
    </location>
</feature>
<dbReference type="OrthoDB" id="198715at2759"/>
<dbReference type="Pfam" id="PF05711">
    <property type="entry name" value="TylF"/>
    <property type="match status" value="1"/>
</dbReference>
<dbReference type="eggNOG" id="ENOG502S975">
    <property type="taxonomic scope" value="Eukaryota"/>
</dbReference>
<dbReference type="EMBL" id="AGSI01000028">
    <property type="protein sequence ID" value="EIE18045.1"/>
    <property type="molecule type" value="Genomic_DNA"/>
</dbReference>
<dbReference type="GeneID" id="17035997"/>
<comment type="caution">
    <text evidence="2">The sequence shown here is derived from an EMBL/GenBank/DDBJ whole genome shotgun (WGS) entry which is preliminary data.</text>
</comment>
<dbReference type="Gene3D" id="3.40.50.150">
    <property type="entry name" value="Vaccinia Virus protein VP39"/>
    <property type="match status" value="1"/>
</dbReference>
<organism evidence="2 3">
    <name type="scientific">Coccomyxa subellipsoidea (strain C-169)</name>
    <name type="common">Green microalga</name>
    <dbReference type="NCBI Taxonomy" id="574566"/>
    <lineage>
        <taxon>Eukaryota</taxon>
        <taxon>Viridiplantae</taxon>
        <taxon>Chlorophyta</taxon>
        <taxon>core chlorophytes</taxon>
        <taxon>Trebouxiophyceae</taxon>
        <taxon>Trebouxiophyceae incertae sedis</taxon>
        <taxon>Coccomyxaceae</taxon>
        <taxon>Coccomyxa</taxon>
        <taxon>Coccomyxa subellipsoidea</taxon>
    </lineage>
</organism>
<accession>I0YI26</accession>
<gene>
    <name evidence="2" type="ORF">COCSUDRAFT_31881</name>
</gene>
<dbReference type="GO" id="GO:0008168">
    <property type="term" value="F:methyltransferase activity"/>
    <property type="evidence" value="ECO:0007669"/>
    <property type="project" value="UniProtKB-KW"/>
</dbReference>
<dbReference type="PANTHER" id="PTHR40036:SF1">
    <property type="entry name" value="MACROCIN O-METHYLTRANSFERASE"/>
    <property type="match status" value="1"/>
</dbReference>
<evidence type="ECO:0000256" key="1">
    <source>
        <dbReference type="SAM" id="SignalP"/>
    </source>
</evidence>
<evidence type="ECO:0000313" key="3">
    <source>
        <dbReference type="Proteomes" id="UP000007264"/>
    </source>
</evidence>
<proteinExistence type="predicted"/>
<dbReference type="RefSeq" id="XP_005642589.1">
    <property type="nucleotide sequence ID" value="XM_005642532.1"/>
</dbReference>
<protein>
    <submittedName>
        <fullName evidence="2">Macrocin-O-methyltransferase</fullName>
    </submittedName>
</protein>
<dbReference type="PANTHER" id="PTHR40036">
    <property type="entry name" value="MACROCIN O-METHYLTRANSFERASE"/>
    <property type="match status" value="1"/>
</dbReference>
<dbReference type="SUPFAM" id="SSF53335">
    <property type="entry name" value="S-adenosyl-L-methionine-dependent methyltransferases"/>
    <property type="match status" value="1"/>
</dbReference>
<dbReference type="KEGG" id="csl:COCSUDRAFT_31881"/>
<feature type="signal peptide" evidence="1">
    <location>
        <begin position="1"/>
        <end position="18"/>
    </location>
</feature>
<reference evidence="2 3" key="1">
    <citation type="journal article" date="2012" name="Genome Biol.">
        <title>The genome of the polar eukaryotic microalga coccomyxa subellipsoidea reveals traits of cold adaptation.</title>
        <authorList>
            <person name="Blanc G."/>
            <person name="Agarkova I."/>
            <person name="Grimwood J."/>
            <person name="Kuo A."/>
            <person name="Brueggeman A."/>
            <person name="Dunigan D."/>
            <person name="Gurnon J."/>
            <person name="Ladunga I."/>
            <person name="Lindquist E."/>
            <person name="Lucas S."/>
            <person name="Pangilinan J."/>
            <person name="Proschold T."/>
            <person name="Salamov A."/>
            <person name="Schmutz J."/>
            <person name="Weeks D."/>
            <person name="Yamada T."/>
            <person name="Claverie J.M."/>
            <person name="Grigoriev I."/>
            <person name="Van Etten J."/>
            <person name="Lomsadze A."/>
            <person name="Borodovsky M."/>
        </authorList>
    </citation>
    <scope>NUCLEOTIDE SEQUENCE [LARGE SCALE GENOMIC DNA]</scope>
    <source>
        <strain evidence="2 3">C-169</strain>
    </source>
</reference>
<dbReference type="InterPro" id="IPR029063">
    <property type="entry name" value="SAM-dependent_MTases_sf"/>
</dbReference>
<dbReference type="Proteomes" id="UP000007264">
    <property type="component" value="Unassembled WGS sequence"/>
</dbReference>
<keyword evidence="3" id="KW-1185">Reference proteome</keyword>
<dbReference type="InterPro" id="IPR008884">
    <property type="entry name" value="TylF_MeTrfase"/>
</dbReference>
<dbReference type="AlphaFoldDB" id="I0YI26"/>
<sequence>MMRCIFFLLGILLPISCAENYRGTHLQAAVQCSRRTKSSDAPDLREIYLWTLKNSLTGMLLQTPSYQAYVSAMNTADMPVYNESVRSVGRDWPLYGLTMVGIKRLDNLQKLITTILANNVAGDFVECGVWRGGSSIFMRGVLKAYNSLDRVIHLVDSFDGLPPASTPEDEDIWSQVNFLKVPQDTVEDGFSRYHLLDNQVQFHKGFFRHSLPRFRKNFGDRKIALLRMDGDMYESTMDILFNLADVLAPGACIVVDDWVIEACQKAMKEFFDMHNMRPEIIPIDNDAVYFCLDESIDLKMAWYEQFNKKRSP</sequence>
<name>I0YI26_COCSC</name>
<evidence type="ECO:0000313" key="2">
    <source>
        <dbReference type="EMBL" id="EIE18045.1"/>
    </source>
</evidence>
<keyword evidence="1" id="KW-0732">Signal</keyword>
<dbReference type="GO" id="GO:0032259">
    <property type="term" value="P:methylation"/>
    <property type="evidence" value="ECO:0007669"/>
    <property type="project" value="UniProtKB-KW"/>
</dbReference>